<dbReference type="Proteomes" id="UP001151518">
    <property type="component" value="Unassembled WGS sequence"/>
</dbReference>
<proteinExistence type="predicted"/>
<dbReference type="InterPro" id="IPR052741">
    <property type="entry name" value="Mitochondrial_HTD2"/>
</dbReference>
<name>A0A9W8G393_9FUNG</name>
<dbReference type="GO" id="GO:0019171">
    <property type="term" value="F:(3R)-hydroxyacyl-[acyl-carrier-protein] dehydratase activity"/>
    <property type="evidence" value="ECO:0007669"/>
    <property type="project" value="TreeGrafter"/>
</dbReference>
<dbReference type="GO" id="GO:0005739">
    <property type="term" value="C:mitochondrion"/>
    <property type="evidence" value="ECO:0007669"/>
    <property type="project" value="TreeGrafter"/>
</dbReference>
<evidence type="ECO:0000313" key="1">
    <source>
        <dbReference type="EMBL" id="KAJ2671610.1"/>
    </source>
</evidence>
<dbReference type="PANTHER" id="PTHR28152:SF1">
    <property type="entry name" value="HYDROXYACYL-THIOESTER DEHYDRATASE TYPE 2, MITOCHONDRIAL"/>
    <property type="match status" value="1"/>
</dbReference>
<organism evidence="1 2">
    <name type="scientific">Coemansia spiralis</name>
    <dbReference type="NCBI Taxonomy" id="417178"/>
    <lineage>
        <taxon>Eukaryota</taxon>
        <taxon>Fungi</taxon>
        <taxon>Fungi incertae sedis</taxon>
        <taxon>Zoopagomycota</taxon>
        <taxon>Kickxellomycotina</taxon>
        <taxon>Kickxellomycetes</taxon>
        <taxon>Kickxellales</taxon>
        <taxon>Kickxellaceae</taxon>
        <taxon>Coemansia</taxon>
    </lineage>
</organism>
<dbReference type="InterPro" id="IPR029069">
    <property type="entry name" value="HotDog_dom_sf"/>
</dbReference>
<dbReference type="Gene3D" id="3.10.129.10">
    <property type="entry name" value="Hotdog Thioesterase"/>
    <property type="match status" value="1"/>
</dbReference>
<comment type="caution">
    <text evidence="1">The sequence shown here is derived from an EMBL/GenBank/DDBJ whole genome shotgun (WGS) entry which is preliminary data.</text>
</comment>
<reference evidence="1" key="1">
    <citation type="submission" date="2022-07" db="EMBL/GenBank/DDBJ databases">
        <title>Phylogenomic reconstructions and comparative analyses of Kickxellomycotina fungi.</title>
        <authorList>
            <person name="Reynolds N.K."/>
            <person name="Stajich J.E."/>
            <person name="Barry K."/>
            <person name="Grigoriev I.V."/>
            <person name="Crous P."/>
            <person name="Smith M.E."/>
        </authorList>
    </citation>
    <scope>NUCLEOTIDE SEQUENCE</scope>
    <source>
        <strain evidence="1">NRRL 3115</strain>
    </source>
</reference>
<gene>
    <name evidence="1" type="ORF">GGI25_005427</name>
</gene>
<sequence>MHIDTPTSRDLAAVHAWRDCTVGKKSVLRDRMDGRQITLLDQSIRPYLPSTYPNYPRDPKIADVSEDAVLPPAAHLVYFPSHTTEFELASDGYHADEAPPRPFVQRVWAGGLIEFSPGNPLRVGHLTSQTKTIKSVDIKERSGADPLVLVRLALEMRNDTGLCVIEHRDLAYLMPTNLQRKVVKYNKQPDFSHTIMPSEILLFRYSALTWNSHRIHYDVPYACKTENHPGLLVHGPLTCTLLLQLLQSYIPQGMTLKSFDYRAIAPLYCNQQLTLNGRWISSDSSGVPSRCELWATNNEGGVSMKGTAALASL</sequence>
<protein>
    <submittedName>
        <fullName evidence="1">Uncharacterized protein</fullName>
    </submittedName>
</protein>
<dbReference type="OrthoDB" id="3257538at2759"/>
<dbReference type="SUPFAM" id="SSF54637">
    <property type="entry name" value="Thioesterase/thiol ester dehydrase-isomerase"/>
    <property type="match status" value="1"/>
</dbReference>
<evidence type="ECO:0000313" key="2">
    <source>
        <dbReference type="Proteomes" id="UP001151518"/>
    </source>
</evidence>
<dbReference type="PANTHER" id="PTHR28152">
    <property type="entry name" value="HYDROXYACYL-THIOESTER DEHYDRATASE TYPE 2, MITOCHONDRIAL"/>
    <property type="match status" value="1"/>
</dbReference>
<dbReference type="AlphaFoldDB" id="A0A9W8G393"/>
<accession>A0A9W8G393</accession>
<dbReference type="EMBL" id="JANBTW010000098">
    <property type="protein sequence ID" value="KAJ2671610.1"/>
    <property type="molecule type" value="Genomic_DNA"/>
</dbReference>